<proteinExistence type="predicted"/>
<reference evidence="2 3" key="1">
    <citation type="submission" date="2020-08" db="EMBL/GenBank/DDBJ databases">
        <title>Plant Genome Project.</title>
        <authorList>
            <person name="Zhang R.-G."/>
        </authorList>
    </citation>
    <scope>NUCLEOTIDE SEQUENCE [LARGE SCALE GENOMIC DNA]</scope>
    <source>
        <tissue evidence="2">Rhizome</tissue>
    </source>
</reference>
<evidence type="ECO:0000313" key="3">
    <source>
        <dbReference type="Proteomes" id="UP000734854"/>
    </source>
</evidence>
<protein>
    <submittedName>
        <fullName evidence="2">Uncharacterized protein</fullName>
    </submittedName>
</protein>
<accession>A0A8J5FHK4</accession>
<evidence type="ECO:0000313" key="2">
    <source>
        <dbReference type="EMBL" id="KAG6487486.1"/>
    </source>
</evidence>
<dbReference type="AlphaFoldDB" id="A0A8J5FHK4"/>
<dbReference type="Proteomes" id="UP000734854">
    <property type="component" value="Unassembled WGS sequence"/>
</dbReference>
<sequence length="97" mass="10940">MAKVLSPPPLSTISVRGTSTLFEPYQQPLFEAHQQRHPSMAKALPSSPISVKAPQHHLRRGRNELKVDDEQLFVAESRWVEALMTCDHLSSLCYDLS</sequence>
<organism evidence="2 3">
    <name type="scientific">Zingiber officinale</name>
    <name type="common">Ginger</name>
    <name type="synonym">Amomum zingiber</name>
    <dbReference type="NCBI Taxonomy" id="94328"/>
    <lineage>
        <taxon>Eukaryota</taxon>
        <taxon>Viridiplantae</taxon>
        <taxon>Streptophyta</taxon>
        <taxon>Embryophyta</taxon>
        <taxon>Tracheophyta</taxon>
        <taxon>Spermatophyta</taxon>
        <taxon>Magnoliopsida</taxon>
        <taxon>Liliopsida</taxon>
        <taxon>Zingiberales</taxon>
        <taxon>Zingiberaceae</taxon>
        <taxon>Zingiber</taxon>
    </lineage>
</organism>
<name>A0A8J5FHK4_ZINOF</name>
<keyword evidence="3" id="KW-1185">Reference proteome</keyword>
<dbReference type="EMBL" id="JACMSC010000015">
    <property type="protein sequence ID" value="KAG6487486.1"/>
    <property type="molecule type" value="Genomic_DNA"/>
</dbReference>
<feature type="region of interest" description="Disordered" evidence="1">
    <location>
        <begin position="35"/>
        <end position="56"/>
    </location>
</feature>
<gene>
    <name evidence="2" type="ORF">ZIOFF_056072</name>
</gene>
<evidence type="ECO:0000256" key="1">
    <source>
        <dbReference type="SAM" id="MobiDB-lite"/>
    </source>
</evidence>
<comment type="caution">
    <text evidence="2">The sequence shown here is derived from an EMBL/GenBank/DDBJ whole genome shotgun (WGS) entry which is preliminary data.</text>
</comment>